<reference evidence="5 6" key="1">
    <citation type="submission" date="2017-11" db="EMBL/GenBank/DDBJ databases">
        <title>De-novo sequencing of pomegranate (Punica granatum L.) genome.</title>
        <authorList>
            <person name="Akparov Z."/>
            <person name="Amiraslanov A."/>
            <person name="Hajiyeva S."/>
            <person name="Abbasov M."/>
            <person name="Kaur K."/>
            <person name="Hamwieh A."/>
            <person name="Solovyev V."/>
            <person name="Salamov A."/>
            <person name="Braich B."/>
            <person name="Kosarev P."/>
            <person name="Mahmoud A."/>
            <person name="Hajiyev E."/>
            <person name="Babayeva S."/>
            <person name="Izzatullayeva V."/>
            <person name="Mammadov A."/>
            <person name="Mammadov A."/>
            <person name="Sharifova S."/>
            <person name="Ojaghi J."/>
            <person name="Eynullazada K."/>
            <person name="Bayramov B."/>
            <person name="Abdulazimova A."/>
            <person name="Shahmuradov I."/>
        </authorList>
    </citation>
    <scope>NUCLEOTIDE SEQUENCE [LARGE SCALE GENOMIC DNA]</scope>
    <source>
        <strain evidence="6">cv. AG2017</strain>
        <tissue evidence="5">Leaf</tissue>
    </source>
</reference>
<keyword evidence="4" id="KW-0812">Transmembrane</keyword>
<evidence type="ECO:0000256" key="3">
    <source>
        <dbReference type="ARBA" id="ARBA00023274"/>
    </source>
</evidence>
<dbReference type="SUPFAM" id="SSF48662">
    <property type="entry name" value="Ribosomal protein L39e"/>
    <property type="match status" value="1"/>
</dbReference>
<dbReference type="PANTHER" id="PTHR19970">
    <property type="entry name" value="RIBOSOMAL PROTEIN L39E"/>
    <property type="match status" value="1"/>
</dbReference>
<keyword evidence="6" id="KW-1185">Reference proteome</keyword>
<accession>A0A2I0KHF0</accession>
<proteinExistence type="inferred from homology"/>
<comment type="caution">
    <text evidence="5">The sequence shown here is derived from an EMBL/GenBank/DDBJ whole genome shotgun (WGS) entry which is preliminary data.</text>
</comment>
<dbReference type="Proteomes" id="UP000233551">
    <property type="component" value="Unassembled WGS sequence"/>
</dbReference>
<organism evidence="5 6">
    <name type="scientific">Punica granatum</name>
    <name type="common">Pomegranate</name>
    <dbReference type="NCBI Taxonomy" id="22663"/>
    <lineage>
        <taxon>Eukaryota</taxon>
        <taxon>Viridiplantae</taxon>
        <taxon>Streptophyta</taxon>
        <taxon>Embryophyta</taxon>
        <taxon>Tracheophyta</taxon>
        <taxon>Spermatophyta</taxon>
        <taxon>Magnoliopsida</taxon>
        <taxon>eudicotyledons</taxon>
        <taxon>Gunneridae</taxon>
        <taxon>Pentapetalae</taxon>
        <taxon>rosids</taxon>
        <taxon>malvids</taxon>
        <taxon>Myrtales</taxon>
        <taxon>Lythraceae</taxon>
        <taxon>Punica</taxon>
    </lineage>
</organism>
<evidence type="ECO:0000313" key="5">
    <source>
        <dbReference type="EMBL" id="PKI67236.1"/>
    </source>
</evidence>
<dbReference type="InterPro" id="IPR000077">
    <property type="entry name" value="Ribosomal_eL39"/>
</dbReference>
<name>A0A2I0KHF0_PUNGR</name>
<dbReference type="EMBL" id="PGOL01000625">
    <property type="protein sequence ID" value="PKI67236.1"/>
    <property type="molecule type" value="Genomic_DNA"/>
</dbReference>
<dbReference type="GO" id="GO:0006412">
    <property type="term" value="P:translation"/>
    <property type="evidence" value="ECO:0007669"/>
    <property type="project" value="InterPro"/>
</dbReference>
<evidence type="ECO:0000256" key="1">
    <source>
        <dbReference type="ARBA" id="ARBA00009339"/>
    </source>
</evidence>
<dbReference type="GO" id="GO:0022625">
    <property type="term" value="C:cytosolic large ribosomal subunit"/>
    <property type="evidence" value="ECO:0007669"/>
    <property type="project" value="TreeGrafter"/>
</dbReference>
<evidence type="ECO:0000313" key="6">
    <source>
        <dbReference type="Proteomes" id="UP000233551"/>
    </source>
</evidence>
<evidence type="ECO:0000256" key="2">
    <source>
        <dbReference type="ARBA" id="ARBA00022980"/>
    </source>
</evidence>
<feature type="transmembrane region" description="Helical" evidence="4">
    <location>
        <begin position="20"/>
        <end position="39"/>
    </location>
</feature>
<keyword evidence="4" id="KW-0472">Membrane</keyword>
<dbReference type="Pfam" id="PF00832">
    <property type="entry name" value="Ribosomal_L39"/>
    <property type="match status" value="1"/>
</dbReference>
<keyword evidence="2" id="KW-0689">Ribosomal protein</keyword>
<dbReference type="FunFam" id="1.10.1620.10:FF:000001">
    <property type="entry name" value="60S ribosomal protein-like L39"/>
    <property type="match status" value="1"/>
</dbReference>
<sequence>MDPRWQHQLLSVARLSSPSVLVIPFPGELLFCLLFVALVSDSLLRLLSIALVSDSPSSSLSRSSPSLASRLRLSLKLPFPPSHKTFRIKKKLAKKMRQNRPIPHWIRMRTDNTIRFPQGTRNLW</sequence>
<evidence type="ECO:0000256" key="4">
    <source>
        <dbReference type="SAM" id="Phobius"/>
    </source>
</evidence>
<protein>
    <recommendedName>
        <fullName evidence="7">60S ribosomal protein L39</fullName>
    </recommendedName>
</protein>
<dbReference type="AlphaFoldDB" id="A0A2I0KHF0"/>
<keyword evidence="4" id="KW-1133">Transmembrane helix</keyword>
<dbReference type="InterPro" id="IPR023626">
    <property type="entry name" value="Ribosomal_eL39_dom_sf"/>
</dbReference>
<dbReference type="Gene3D" id="1.10.1620.10">
    <property type="entry name" value="Ribosomal protein L39e"/>
    <property type="match status" value="1"/>
</dbReference>
<dbReference type="STRING" id="22663.A0A2I0KHF0"/>
<gene>
    <name evidence="5" type="ORF">CRG98_012377</name>
</gene>
<keyword evidence="3" id="KW-0687">Ribonucleoprotein</keyword>
<comment type="similarity">
    <text evidence="1">Belongs to the eukaryotic ribosomal protein eL39 family.</text>
</comment>
<dbReference type="PANTHER" id="PTHR19970:SF0">
    <property type="entry name" value="LARGE RIBOSOMAL SUBUNIT PROTEIN EL39"/>
    <property type="match status" value="1"/>
</dbReference>
<evidence type="ECO:0008006" key="7">
    <source>
        <dbReference type="Google" id="ProtNLM"/>
    </source>
</evidence>
<dbReference type="GO" id="GO:0003735">
    <property type="term" value="F:structural constituent of ribosome"/>
    <property type="evidence" value="ECO:0007669"/>
    <property type="project" value="InterPro"/>
</dbReference>